<name>A0A6H5GVT6_9HEMI</name>
<accession>A0A6H5GVT6</accession>
<organism evidence="1 2">
    <name type="scientific">Nesidiocoris tenuis</name>
    <dbReference type="NCBI Taxonomy" id="355587"/>
    <lineage>
        <taxon>Eukaryota</taxon>
        <taxon>Metazoa</taxon>
        <taxon>Ecdysozoa</taxon>
        <taxon>Arthropoda</taxon>
        <taxon>Hexapoda</taxon>
        <taxon>Insecta</taxon>
        <taxon>Pterygota</taxon>
        <taxon>Neoptera</taxon>
        <taxon>Paraneoptera</taxon>
        <taxon>Hemiptera</taxon>
        <taxon>Heteroptera</taxon>
        <taxon>Panheteroptera</taxon>
        <taxon>Cimicomorpha</taxon>
        <taxon>Miridae</taxon>
        <taxon>Dicyphina</taxon>
        <taxon>Nesidiocoris</taxon>
    </lineage>
</organism>
<evidence type="ECO:0000313" key="1">
    <source>
        <dbReference type="EMBL" id="CAB0005409.1"/>
    </source>
</evidence>
<dbReference type="AlphaFoldDB" id="A0A6H5GVT6"/>
<feature type="non-terminal residue" evidence="1">
    <location>
        <position position="70"/>
    </location>
</feature>
<gene>
    <name evidence="1" type="ORF">NTEN_LOCUS10886</name>
</gene>
<keyword evidence="2" id="KW-1185">Reference proteome</keyword>
<protein>
    <submittedName>
        <fullName evidence="1">Uncharacterized protein</fullName>
    </submittedName>
</protein>
<reference evidence="1 2" key="1">
    <citation type="submission" date="2020-02" db="EMBL/GenBank/DDBJ databases">
        <authorList>
            <person name="Ferguson B K."/>
        </authorList>
    </citation>
    <scope>NUCLEOTIDE SEQUENCE [LARGE SCALE GENOMIC DNA]</scope>
</reference>
<proteinExistence type="predicted"/>
<dbReference type="EMBL" id="CADCXU010016368">
    <property type="protein sequence ID" value="CAB0005409.1"/>
    <property type="molecule type" value="Genomic_DNA"/>
</dbReference>
<dbReference type="Proteomes" id="UP000479000">
    <property type="component" value="Unassembled WGS sequence"/>
</dbReference>
<sequence>MAAFLPPGLRKYFFESSRQLWSTCCPTGRPRRLLDLSRKSSSVSAQCTIARTKHAATSFFWGDVYSNGTG</sequence>
<evidence type="ECO:0000313" key="2">
    <source>
        <dbReference type="Proteomes" id="UP000479000"/>
    </source>
</evidence>